<organism evidence="2 3">
    <name type="scientific">Hymenobacter telluris</name>
    <dbReference type="NCBI Taxonomy" id="2816474"/>
    <lineage>
        <taxon>Bacteria</taxon>
        <taxon>Pseudomonadati</taxon>
        <taxon>Bacteroidota</taxon>
        <taxon>Cytophagia</taxon>
        <taxon>Cytophagales</taxon>
        <taxon>Hymenobacteraceae</taxon>
        <taxon>Hymenobacter</taxon>
    </lineage>
</organism>
<name>A0A939EXU0_9BACT</name>
<dbReference type="SUPFAM" id="SSF143422">
    <property type="entry name" value="Transposase IS200-like"/>
    <property type="match status" value="1"/>
</dbReference>
<dbReference type="GO" id="GO:0006313">
    <property type="term" value="P:DNA transposition"/>
    <property type="evidence" value="ECO:0007669"/>
    <property type="project" value="InterPro"/>
</dbReference>
<dbReference type="Gene3D" id="3.30.70.1290">
    <property type="entry name" value="Transposase IS200-like"/>
    <property type="match status" value="1"/>
</dbReference>
<evidence type="ECO:0000313" key="2">
    <source>
        <dbReference type="EMBL" id="MBO0357878.1"/>
    </source>
</evidence>
<proteinExistence type="predicted"/>
<dbReference type="GO" id="GO:0003677">
    <property type="term" value="F:DNA binding"/>
    <property type="evidence" value="ECO:0007669"/>
    <property type="project" value="InterPro"/>
</dbReference>
<keyword evidence="3" id="KW-1185">Reference proteome</keyword>
<reference evidence="2" key="1">
    <citation type="submission" date="2021-03" db="EMBL/GenBank/DDBJ databases">
        <authorList>
            <person name="Kim M.K."/>
        </authorList>
    </citation>
    <scope>NUCLEOTIDE SEQUENCE</scope>
    <source>
        <strain evidence="2">BT186</strain>
    </source>
</reference>
<dbReference type="PANTHER" id="PTHR33360:SF2">
    <property type="entry name" value="TRANSPOSASE FOR INSERTION SEQUENCE ELEMENT IS200"/>
    <property type="match status" value="1"/>
</dbReference>
<dbReference type="InterPro" id="IPR002686">
    <property type="entry name" value="Transposase_17"/>
</dbReference>
<dbReference type="EMBL" id="JAFLQZ010000004">
    <property type="protein sequence ID" value="MBO0357878.1"/>
    <property type="molecule type" value="Genomic_DNA"/>
</dbReference>
<dbReference type="Proteomes" id="UP000664144">
    <property type="component" value="Unassembled WGS sequence"/>
</dbReference>
<dbReference type="PANTHER" id="PTHR33360">
    <property type="entry name" value="TRANSPOSASE FOR INSERTION SEQUENCE ELEMENT IS200"/>
    <property type="match status" value="1"/>
</dbReference>
<protein>
    <submittedName>
        <fullName evidence="2">IS200/IS605 family transposase</fullName>
    </submittedName>
</protein>
<dbReference type="GO" id="GO:0004803">
    <property type="term" value="F:transposase activity"/>
    <property type="evidence" value="ECO:0007669"/>
    <property type="project" value="InterPro"/>
</dbReference>
<dbReference type="SMART" id="SM01321">
    <property type="entry name" value="Y1_Tnp"/>
    <property type="match status" value="1"/>
</dbReference>
<dbReference type="NCBIfam" id="NF033573">
    <property type="entry name" value="transpos_IS200"/>
    <property type="match status" value="1"/>
</dbReference>
<comment type="caution">
    <text evidence="2">The sequence shown here is derived from an EMBL/GenBank/DDBJ whole genome shotgun (WGS) entry which is preliminary data.</text>
</comment>
<dbReference type="InterPro" id="IPR036515">
    <property type="entry name" value="Transposase_17_sf"/>
</dbReference>
<dbReference type="RefSeq" id="WP_206983669.1">
    <property type="nucleotide sequence ID" value="NZ_JAFLQZ010000004.1"/>
</dbReference>
<feature type="domain" description="Transposase IS200-like" evidence="1">
    <location>
        <begin position="5"/>
        <end position="119"/>
    </location>
</feature>
<dbReference type="AlphaFoldDB" id="A0A939EXU0"/>
<sequence length="153" mass="18364">MANTYTQLYIHLVFAVHGRERLIKEPIRERLQQYICGIVREKRHKPLAIYCMPDHLHLLVGLHPDQAIADLVRDIKGNSSTWLNENRLLFTRFEWQRGYGAFSYAKSQLDAVVQYIQRQPEHHARVSFREEYTALLRKFAVEYNERYVFEWVE</sequence>
<evidence type="ECO:0000313" key="3">
    <source>
        <dbReference type="Proteomes" id="UP000664144"/>
    </source>
</evidence>
<evidence type="ECO:0000259" key="1">
    <source>
        <dbReference type="SMART" id="SM01321"/>
    </source>
</evidence>
<accession>A0A939EXU0</accession>
<gene>
    <name evidence="2" type="primary">tnpA</name>
    <name evidence="2" type="ORF">J0X19_07975</name>
</gene>
<dbReference type="Pfam" id="PF01797">
    <property type="entry name" value="Y1_Tnp"/>
    <property type="match status" value="1"/>
</dbReference>